<evidence type="ECO:0000256" key="1">
    <source>
        <dbReference type="SAM" id="SignalP"/>
    </source>
</evidence>
<dbReference type="EMBL" id="CAUJNA010001180">
    <property type="protein sequence ID" value="CAJ1385028.1"/>
    <property type="molecule type" value="Genomic_DNA"/>
</dbReference>
<feature type="signal peptide" evidence="1">
    <location>
        <begin position="1"/>
        <end position="19"/>
    </location>
</feature>
<name>A0AA36IE02_9DINO</name>
<evidence type="ECO:0000313" key="3">
    <source>
        <dbReference type="Proteomes" id="UP001178507"/>
    </source>
</evidence>
<keyword evidence="1" id="KW-0732">Signal</keyword>
<dbReference type="Proteomes" id="UP001178507">
    <property type="component" value="Unassembled WGS sequence"/>
</dbReference>
<organism evidence="2 3">
    <name type="scientific">Effrenium voratum</name>
    <dbReference type="NCBI Taxonomy" id="2562239"/>
    <lineage>
        <taxon>Eukaryota</taxon>
        <taxon>Sar</taxon>
        <taxon>Alveolata</taxon>
        <taxon>Dinophyceae</taxon>
        <taxon>Suessiales</taxon>
        <taxon>Symbiodiniaceae</taxon>
        <taxon>Effrenium</taxon>
    </lineage>
</organism>
<reference evidence="2" key="1">
    <citation type="submission" date="2023-08" db="EMBL/GenBank/DDBJ databases">
        <authorList>
            <person name="Chen Y."/>
            <person name="Shah S."/>
            <person name="Dougan E. K."/>
            <person name="Thang M."/>
            <person name="Chan C."/>
        </authorList>
    </citation>
    <scope>NUCLEOTIDE SEQUENCE</scope>
</reference>
<comment type="caution">
    <text evidence="2">The sequence shown here is derived from an EMBL/GenBank/DDBJ whole genome shotgun (WGS) entry which is preliminary data.</text>
</comment>
<proteinExistence type="predicted"/>
<keyword evidence="3" id="KW-1185">Reference proteome</keyword>
<sequence>MVASYQFVWLWCLCLLTAAQECEPPRAPSLLQSRQSVDLKPDPVEEQLATMTGMMRQMQAELSEMEGKMGTDAGRVSGWDVPQGDGRVAALLAKLQNQSSELNPSCRRLQAQPHLLTEKPQVQLASAEVRAGCAANFMELHDFGATATATSCCPKSDLACAGCASFAQTCQECQGGFVKRQGVCIACTSSSEWLNENGLSCTQLALADCNDLPVRGESSNQACCECGGGHVIPTPFEYPSRRWALTSEIHLRPEPRTAERYTVDSGCELAAYNLTISGSSGLISYIDGKKKPDEAFSIQCEVTAHQQAGVSFTAVVKVTADVLTYQSSALLFHTGSTESPLTSVALSKFALSCAPELDWLVLDGGTGVLRFAPGSAAGAGGVSVVEEKFFGQDGGVCTVSAWAQGEKYQASFMALKPRPWPNLQYDLSSVSVSLGQELLPLKPKTPAAQGLMKPFAFHVACDVSGAAKAFTFDRLLGVGFLDGHSVLELDKDGQLTIAPASTLVSLFDQLLQDAQRKHMTLQCRVVGLFPDQELPPVETSLSIHIQDSVCWVSETVQGVAVPDADGAADESKCRMSCRLDDTCANYKYESNSCLRYDVRQDGVQATVTAKITNCTNEGTCMRVQHSLWYLSGKYCPIGRDAVKGGIMYIREHETAEDMVYLYQSREGDGCSLGEWLLQGPGDSDYVAKSSGLFEFRGKLLECLPDNQVSFALSACSTSSLAWEEEEDGEGLAALVLDNPGTADLADHWLHPCDCAPPAWNTEEPVNKESFEELPAGNQNNFLPSPFVIVTGQFVCPSRQLLPDVGVRFQTEEELQEPSDCEARCRDHSRCGFFWHGAQHGAATCRLFSGCDSLVREFSLEGQLLALVRESKCMVADADACWATSLRRSFLSMAFDPTGARVAEPVQTNNAPPKPADPPAQGMVSWFKSENAGSVWPSSVGGFEGTANRKSVFREVAAGYGADRAVTYIRGATDEGFNFGAVLPPTFTLCSVTRYTGGNRKRILQSGDSNMIHGHWENEVGVACYVKWITYSEHNKVAGVDVAKKDKMDWLVLCGTNVAQRVYDGTTNVATGIAGPRPSTETLMANAGKYAEFSDWAVMEVMTWDRALSDAEMLSSVEYLQWKLRAGSSLELSEHLATWSDSNFESFGHQSLDGVVDQTFHVGLANGYKVSLVGWPYTRSYAFGFLRNMDGKATATVTDLVPSAQYIFQVYMRSTASTYMSVSKVSVNHGSESTAFQDGTDFACVSGVAIATPRGEINFEFDRAGSHHVHLSGLAIAKVGQQTAPKPADPPAQGMVSWFKSENAGSVWPSSVGGFEGTANRKSVFREVAAGYGADRAVTYIRGATDEGFNFGAVLPPTFTLCSVTRYTGGNRKRILQSGDSNMIHGHWANEVGVAYYDKWITYSEHNKVAGVDVAKKDKMDWLVLCGTNVAQRVYDGTTNIATGIAGPRPSTETLMANAGKYAEFSDWAVMEVMTWDRALSDAEMLSSVEYLQWKLRAGSSLELSEHLATWSDSNFESFGHQSLDGVVDQTFHVGLANGYKVSLVGWPYTRSYAFGFLRNMDGKATATVTDLVPSAQYIFQVYMRSTASTYMSVSKVSVNHGSESTAFQDGTDFACVSGVAIATPRGEINFEFDRAGSHHVHLSGLAIARVSSPFVMLQSGASGSSSVKQSDFEAGFGFLHLYQQCDAALLLGGVGVQSCGRPTYRATDSHAWKHKKPLPSSLSHGSTLLASCWSERFRLTRAGRAPGAVL</sequence>
<gene>
    <name evidence="2" type="ORF">EVOR1521_LOCUS11722</name>
</gene>
<feature type="chain" id="PRO_5041204529" evidence="1">
    <location>
        <begin position="20"/>
        <end position="1750"/>
    </location>
</feature>
<protein>
    <submittedName>
        <fullName evidence="2">Uncharacterized protein</fullName>
    </submittedName>
</protein>
<accession>A0AA36IE02</accession>
<evidence type="ECO:0000313" key="2">
    <source>
        <dbReference type="EMBL" id="CAJ1385028.1"/>
    </source>
</evidence>